<dbReference type="SUPFAM" id="SSF63829">
    <property type="entry name" value="Calcium-dependent phosphotriesterase"/>
    <property type="match status" value="1"/>
</dbReference>
<evidence type="ECO:0000313" key="2">
    <source>
        <dbReference type="EMBL" id="KAF2107801.1"/>
    </source>
</evidence>
<organism evidence="2 3">
    <name type="scientific">Lophiotrema nucula</name>
    <dbReference type="NCBI Taxonomy" id="690887"/>
    <lineage>
        <taxon>Eukaryota</taxon>
        <taxon>Fungi</taxon>
        <taxon>Dikarya</taxon>
        <taxon>Ascomycota</taxon>
        <taxon>Pezizomycotina</taxon>
        <taxon>Dothideomycetes</taxon>
        <taxon>Pleosporomycetidae</taxon>
        <taxon>Pleosporales</taxon>
        <taxon>Lophiotremataceae</taxon>
        <taxon>Lophiotrema</taxon>
    </lineage>
</organism>
<name>A0A6A5YNS5_9PLEO</name>
<dbReference type="InterPro" id="IPR013658">
    <property type="entry name" value="SGL"/>
</dbReference>
<evidence type="ECO:0000313" key="3">
    <source>
        <dbReference type="Proteomes" id="UP000799770"/>
    </source>
</evidence>
<feature type="domain" description="SMP-30/Gluconolactonase/LRE-like region" evidence="1">
    <location>
        <begin position="268"/>
        <end position="356"/>
    </location>
</feature>
<accession>A0A6A5YNS5</accession>
<feature type="domain" description="SMP-30/Gluconolactonase/LRE-like region" evidence="1">
    <location>
        <begin position="73"/>
        <end position="250"/>
    </location>
</feature>
<dbReference type="Proteomes" id="UP000799770">
    <property type="component" value="Unassembled WGS sequence"/>
</dbReference>
<protein>
    <submittedName>
        <fullName evidence="2">Putative gluconolactonase</fullName>
    </submittedName>
</protein>
<keyword evidence="3" id="KW-1185">Reference proteome</keyword>
<proteinExistence type="predicted"/>
<dbReference type="Pfam" id="PF08450">
    <property type="entry name" value="SGL"/>
    <property type="match status" value="2"/>
</dbReference>
<dbReference type="PANTHER" id="PTHR47064">
    <property type="entry name" value="PUTATIVE (AFU_ORTHOLOGUE AFUA_1G08990)-RELATED"/>
    <property type="match status" value="1"/>
</dbReference>
<dbReference type="Gene3D" id="2.120.10.30">
    <property type="entry name" value="TolB, C-terminal domain"/>
    <property type="match status" value="1"/>
</dbReference>
<dbReference type="OrthoDB" id="423498at2759"/>
<evidence type="ECO:0000259" key="1">
    <source>
        <dbReference type="Pfam" id="PF08450"/>
    </source>
</evidence>
<reference evidence="2" key="1">
    <citation type="journal article" date="2020" name="Stud. Mycol.">
        <title>101 Dothideomycetes genomes: a test case for predicting lifestyles and emergence of pathogens.</title>
        <authorList>
            <person name="Haridas S."/>
            <person name="Albert R."/>
            <person name="Binder M."/>
            <person name="Bloem J."/>
            <person name="Labutti K."/>
            <person name="Salamov A."/>
            <person name="Andreopoulos B."/>
            <person name="Baker S."/>
            <person name="Barry K."/>
            <person name="Bills G."/>
            <person name="Bluhm B."/>
            <person name="Cannon C."/>
            <person name="Castanera R."/>
            <person name="Culley D."/>
            <person name="Daum C."/>
            <person name="Ezra D."/>
            <person name="Gonzalez J."/>
            <person name="Henrissat B."/>
            <person name="Kuo A."/>
            <person name="Liang C."/>
            <person name="Lipzen A."/>
            <person name="Lutzoni F."/>
            <person name="Magnuson J."/>
            <person name="Mondo S."/>
            <person name="Nolan M."/>
            <person name="Ohm R."/>
            <person name="Pangilinan J."/>
            <person name="Park H.-J."/>
            <person name="Ramirez L."/>
            <person name="Alfaro M."/>
            <person name="Sun H."/>
            <person name="Tritt A."/>
            <person name="Yoshinaga Y."/>
            <person name="Zwiers L.-H."/>
            <person name="Turgeon B."/>
            <person name="Goodwin S."/>
            <person name="Spatafora J."/>
            <person name="Crous P."/>
            <person name="Grigoriev I."/>
        </authorList>
    </citation>
    <scope>NUCLEOTIDE SEQUENCE</scope>
    <source>
        <strain evidence="2">CBS 627.86</strain>
    </source>
</reference>
<dbReference type="InterPro" id="IPR011042">
    <property type="entry name" value="6-blade_b-propeller_TolB-like"/>
</dbReference>
<dbReference type="InterPro" id="IPR052988">
    <property type="entry name" value="Oryzine_lactonohydrolase"/>
</dbReference>
<gene>
    <name evidence="2" type="ORF">BDV96DRAFT_505285</name>
</gene>
<dbReference type="EMBL" id="ML977351">
    <property type="protein sequence ID" value="KAF2107801.1"/>
    <property type="molecule type" value="Genomic_DNA"/>
</dbReference>
<dbReference type="PANTHER" id="PTHR47064:SF2">
    <property type="entry name" value="SMP-30_GLUCONOLACTONASE_LRE-LIKE REGION DOMAIN-CONTAINING PROTEIN-RELATED"/>
    <property type="match status" value="1"/>
</dbReference>
<sequence length="373" mass="41283">MHRYASVLAEFEREVPLGLDQPTFSDTKVWGDSSFASVKNATFLVWDEQLAADVLGEAPRYEFIFELPEPGHEGPVYIEESNQIFFSRIARGYLPQLVIDLNGDEPVLTEYMAKPPVYAPSGARYRDGLIYYAACGGNESLDGRTYYSGLYTFDPKTMESKVLLNNYYGFFFDGIDDLDLDHEGRIWFTDNLLARNAGSNTRAPQLGAASYMFDPTTGAVSVVEDTLEAPNGISFSPDKKILYITDSSAGVPMIDPTVPWEQAGGLGWNNTYKRTLYAFDVSEDGLILKNRRPIFVSMDFAPDGLKVAANGYLLTASGHGIDVLHPSGRPILRVQTEFLAVNIEFAGPDRDELWIVGHGGVARVKWGLTGQKP</sequence>
<dbReference type="AlphaFoldDB" id="A0A6A5YNS5"/>